<feature type="transmembrane region" description="Helical" evidence="7">
    <location>
        <begin position="301"/>
        <end position="323"/>
    </location>
</feature>
<feature type="transmembrane region" description="Helical" evidence="7">
    <location>
        <begin position="343"/>
        <end position="368"/>
    </location>
</feature>
<evidence type="ECO:0000256" key="1">
    <source>
        <dbReference type="ARBA" id="ARBA00004651"/>
    </source>
</evidence>
<comment type="similarity">
    <text evidence="2">Belongs to the ABC-4 integral membrane protein family. LolC/E subfamily.</text>
</comment>
<protein>
    <submittedName>
        <fullName evidence="9">ABC-type transport system, involved in lipoprotein release, permease component</fullName>
    </submittedName>
</protein>
<name>A0A1X7J2V2_9BACT</name>
<evidence type="ECO:0000256" key="4">
    <source>
        <dbReference type="ARBA" id="ARBA00022692"/>
    </source>
</evidence>
<evidence type="ECO:0000259" key="8">
    <source>
        <dbReference type="Pfam" id="PF02687"/>
    </source>
</evidence>
<keyword evidence="4 7" id="KW-0812">Transmembrane</keyword>
<dbReference type="RefSeq" id="WP_085516198.1">
    <property type="nucleotide sequence ID" value="NZ_FXAW01000002.1"/>
</dbReference>
<evidence type="ECO:0000256" key="3">
    <source>
        <dbReference type="ARBA" id="ARBA00022475"/>
    </source>
</evidence>
<proteinExistence type="inferred from homology"/>
<keyword evidence="5 7" id="KW-1133">Transmembrane helix</keyword>
<reference evidence="10" key="1">
    <citation type="submission" date="2017-04" db="EMBL/GenBank/DDBJ databases">
        <authorList>
            <person name="Varghese N."/>
            <person name="Submissions S."/>
        </authorList>
    </citation>
    <scope>NUCLEOTIDE SEQUENCE [LARGE SCALE GENOMIC DNA]</scope>
    <source>
        <strain evidence="10">DSM 4125</strain>
    </source>
</reference>
<feature type="transmembrane region" description="Helical" evidence="7">
    <location>
        <begin position="247"/>
        <end position="269"/>
    </location>
</feature>
<feature type="domain" description="ABC3 transporter permease C-terminal" evidence="8">
    <location>
        <begin position="247"/>
        <end position="378"/>
    </location>
</feature>
<dbReference type="GO" id="GO:0044874">
    <property type="term" value="P:lipoprotein localization to outer membrane"/>
    <property type="evidence" value="ECO:0007669"/>
    <property type="project" value="TreeGrafter"/>
</dbReference>
<dbReference type="STRING" id="1028.SAMN05661096_01231"/>
<feature type="transmembrane region" description="Helical" evidence="7">
    <location>
        <begin position="20"/>
        <end position="40"/>
    </location>
</feature>
<sequence>MKLAFQLAYKNLVGAGLRSWLNVGILAFTFIVIIFFNAYLDGWNLQAQRESIKWEYGHGQLRHQDYDPLDPFSINEAHGKLNTPLSENLTAVLIQQASLYPEGRMVSILMKGIDSDQKILELPTEAFAKSDANIPALIGKRMASSNKLEVGDQLLLRWRDKNGTFDATEITIIEIFETDVTSVDAGQIWIPIERLWNMTGLKGEATYFIASEKYSHSPVDKWYYKSQAELLKQLQEIIEMKSASSSILYFLLLGIALLAIFDTQVLSIFRRQKEIGTYIALGMTRWQVVQLFTVEGSMYSILASIVGTIIGIPIFWYFSTYGIGMPDYVTQQDMGVTIAQRIYPAFTIGLIMGTIALVVLSATIVSFIPSRNIAKMDPVDALKGKVQ</sequence>
<keyword evidence="6 7" id="KW-0472">Membrane</keyword>
<evidence type="ECO:0000256" key="7">
    <source>
        <dbReference type="SAM" id="Phobius"/>
    </source>
</evidence>
<dbReference type="InterPro" id="IPR003838">
    <property type="entry name" value="ABC3_permease_C"/>
</dbReference>
<evidence type="ECO:0000313" key="9">
    <source>
        <dbReference type="EMBL" id="SMG21796.1"/>
    </source>
</evidence>
<keyword evidence="10" id="KW-1185">Reference proteome</keyword>
<dbReference type="EMBL" id="FXAW01000002">
    <property type="protein sequence ID" value="SMG21796.1"/>
    <property type="molecule type" value="Genomic_DNA"/>
</dbReference>
<dbReference type="Pfam" id="PF02687">
    <property type="entry name" value="FtsX"/>
    <property type="match status" value="1"/>
</dbReference>
<dbReference type="Proteomes" id="UP000193804">
    <property type="component" value="Unassembled WGS sequence"/>
</dbReference>
<dbReference type="GO" id="GO:0098797">
    <property type="term" value="C:plasma membrane protein complex"/>
    <property type="evidence" value="ECO:0007669"/>
    <property type="project" value="TreeGrafter"/>
</dbReference>
<keyword evidence="9" id="KW-0449">Lipoprotein</keyword>
<evidence type="ECO:0000256" key="2">
    <source>
        <dbReference type="ARBA" id="ARBA00005236"/>
    </source>
</evidence>
<keyword evidence="3" id="KW-1003">Cell membrane</keyword>
<dbReference type="PANTHER" id="PTHR30489">
    <property type="entry name" value="LIPOPROTEIN-RELEASING SYSTEM TRANSMEMBRANE PROTEIN LOLE"/>
    <property type="match status" value="1"/>
</dbReference>
<dbReference type="AlphaFoldDB" id="A0A1X7J2V2"/>
<evidence type="ECO:0000256" key="5">
    <source>
        <dbReference type="ARBA" id="ARBA00022989"/>
    </source>
</evidence>
<organism evidence="9 10">
    <name type="scientific">Marivirga sericea</name>
    <dbReference type="NCBI Taxonomy" id="1028"/>
    <lineage>
        <taxon>Bacteria</taxon>
        <taxon>Pseudomonadati</taxon>
        <taxon>Bacteroidota</taxon>
        <taxon>Cytophagia</taxon>
        <taxon>Cytophagales</taxon>
        <taxon>Marivirgaceae</taxon>
        <taxon>Marivirga</taxon>
    </lineage>
</organism>
<evidence type="ECO:0000313" key="10">
    <source>
        <dbReference type="Proteomes" id="UP000193804"/>
    </source>
</evidence>
<dbReference type="PANTHER" id="PTHR30489:SF0">
    <property type="entry name" value="LIPOPROTEIN-RELEASING SYSTEM TRANSMEMBRANE PROTEIN LOLE"/>
    <property type="match status" value="1"/>
</dbReference>
<comment type="subcellular location">
    <subcellularLocation>
        <location evidence="1">Cell membrane</location>
        <topology evidence="1">Multi-pass membrane protein</topology>
    </subcellularLocation>
</comment>
<accession>A0A1X7J2V2</accession>
<dbReference type="OrthoDB" id="976557at2"/>
<dbReference type="InterPro" id="IPR051447">
    <property type="entry name" value="Lipoprotein-release_system"/>
</dbReference>
<evidence type="ECO:0000256" key="6">
    <source>
        <dbReference type="ARBA" id="ARBA00023136"/>
    </source>
</evidence>
<gene>
    <name evidence="9" type="ORF">SAMN05661096_01231</name>
</gene>